<reference evidence="6" key="1">
    <citation type="submission" date="2021-05" db="EMBL/GenBank/DDBJ databases">
        <title>The genome of the haptophyte Pavlova lutheri (Diacronema luteri, Pavlovales) - a model for lipid biosynthesis in eukaryotic algae.</title>
        <authorList>
            <person name="Hulatt C.J."/>
            <person name="Posewitz M.C."/>
        </authorList>
    </citation>
    <scope>NUCLEOTIDE SEQUENCE</scope>
    <source>
        <strain evidence="6">NIVA-4/92</strain>
    </source>
</reference>
<dbReference type="Gene3D" id="2.60.120.10">
    <property type="entry name" value="Jelly Rolls"/>
    <property type="match status" value="2"/>
</dbReference>
<proteinExistence type="inferred from homology"/>
<dbReference type="OrthoDB" id="198735at2759"/>
<feature type="binding site" evidence="2">
    <location>
        <position position="65"/>
    </location>
    <ligand>
        <name>Fe cation</name>
        <dbReference type="ChEBI" id="CHEBI:24875"/>
    </ligand>
</feature>
<dbReference type="PIRSF" id="PIRSF006232">
    <property type="entry name" value="Pirin"/>
    <property type="match status" value="1"/>
</dbReference>
<keyword evidence="7" id="KW-1185">Reference proteome</keyword>
<dbReference type="PANTHER" id="PTHR13903">
    <property type="entry name" value="PIRIN-RELATED"/>
    <property type="match status" value="1"/>
</dbReference>
<feature type="domain" description="Pirin N-terminal" evidence="4">
    <location>
        <begin position="23"/>
        <end position="125"/>
    </location>
</feature>
<dbReference type="EMBL" id="JAGTXO010000009">
    <property type="protein sequence ID" value="KAG8465867.1"/>
    <property type="molecule type" value="Genomic_DNA"/>
</dbReference>
<evidence type="ECO:0008006" key="8">
    <source>
        <dbReference type="Google" id="ProtNLM"/>
    </source>
</evidence>
<dbReference type="Pfam" id="PF02678">
    <property type="entry name" value="Pirin"/>
    <property type="match status" value="1"/>
</dbReference>
<dbReference type="Proteomes" id="UP000751190">
    <property type="component" value="Unassembled WGS sequence"/>
</dbReference>
<evidence type="ECO:0000259" key="5">
    <source>
        <dbReference type="Pfam" id="PF05726"/>
    </source>
</evidence>
<comment type="similarity">
    <text evidence="1 3">Belongs to the pirin family.</text>
</comment>
<evidence type="ECO:0000256" key="1">
    <source>
        <dbReference type="ARBA" id="ARBA00008416"/>
    </source>
</evidence>
<comment type="cofactor">
    <cofactor evidence="2">
        <name>Fe cation</name>
        <dbReference type="ChEBI" id="CHEBI:24875"/>
    </cofactor>
    <text evidence="2">Binds 1 Fe cation per subunit.</text>
</comment>
<dbReference type="InterPro" id="IPR011051">
    <property type="entry name" value="RmlC_Cupin_sf"/>
</dbReference>
<dbReference type="InterPro" id="IPR008778">
    <property type="entry name" value="Pirin_C_dom"/>
</dbReference>
<feature type="binding site" evidence="2">
    <location>
        <position position="63"/>
    </location>
    <ligand>
        <name>Fe cation</name>
        <dbReference type="ChEBI" id="CHEBI:24875"/>
    </ligand>
</feature>
<dbReference type="InterPro" id="IPR012093">
    <property type="entry name" value="Pirin"/>
</dbReference>
<feature type="binding site" evidence="2">
    <location>
        <position position="107"/>
    </location>
    <ligand>
        <name>Fe cation</name>
        <dbReference type="ChEBI" id="CHEBI:24875"/>
    </ligand>
</feature>
<dbReference type="OMA" id="GRMRHRD"/>
<keyword evidence="2" id="KW-0479">Metal-binding</keyword>
<name>A0A8J5XK44_DIALT</name>
<dbReference type="PANTHER" id="PTHR13903:SF8">
    <property type="entry name" value="PIRIN"/>
    <property type="match status" value="1"/>
</dbReference>
<evidence type="ECO:0000256" key="2">
    <source>
        <dbReference type="PIRSR" id="PIRSR006232-1"/>
    </source>
</evidence>
<feature type="binding site" evidence="2">
    <location>
        <position position="109"/>
    </location>
    <ligand>
        <name>Fe cation</name>
        <dbReference type="ChEBI" id="CHEBI:24875"/>
    </ligand>
</feature>
<sequence length="293" mass="31401">MAEPRGVIRVATLREQREGGGFTIRRSIGSSAFSSKETDPFLMLDELPRKTFRAGEFPGAPWHPHRGMDTVMYLKKGEGSHEDSMGNKGTLREGDCQWMTAASGIEHNEATGHPGGEMHGFQCWINLPKARKMDPPAYCDIAAASIPTATVAPGVIAKVIAGKVGALSAVAQPIVPVQYIDFMCEPGGTFTHQLPAGFRTCVVHVYEGSVLLSPAKKAVSAGQAALLSADGDSLVFEAGAAGAGFLCLAGQPIDEPIVWHGPFVMNTQQEIQQCFADYQSGTFIKHKGVYRRL</sequence>
<evidence type="ECO:0000313" key="6">
    <source>
        <dbReference type="EMBL" id="KAG8465867.1"/>
    </source>
</evidence>
<evidence type="ECO:0000256" key="3">
    <source>
        <dbReference type="RuleBase" id="RU003457"/>
    </source>
</evidence>
<dbReference type="InterPro" id="IPR014710">
    <property type="entry name" value="RmlC-like_jellyroll"/>
</dbReference>
<dbReference type="InterPro" id="IPR003829">
    <property type="entry name" value="Pirin_N_dom"/>
</dbReference>
<dbReference type="SUPFAM" id="SSF51182">
    <property type="entry name" value="RmlC-like cupins"/>
    <property type="match status" value="1"/>
</dbReference>
<protein>
    <recommendedName>
        <fullName evidence="8">Pirin</fullName>
    </recommendedName>
</protein>
<gene>
    <name evidence="6" type="ORF">KFE25_005437</name>
</gene>
<dbReference type="GO" id="GO:0046872">
    <property type="term" value="F:metal ion binding"/>
    <property type="evidence" value="ECO:0007669"/>
    <property type="project" value="UniProtKB-KW"/>
</dbReference>
<organism evidence="6 7">
    <name type="scientific">Diacronema lutheri</name>
    <name type="common">Unicellular marine alga</name>
    <name type="synonym">Monochrysis lutheri</name>
    <dbReference type="NCBI Taxonomy" id="2081491"/>
    <lineage>
        <taxon>Eukaryota</taxon>
        <taxon>Haptista</taxon>
        <taxon>Haptophyta</taxon>
        <taxon>Pavlovophyceae</taxon>
        <taxon>Pavlovales</taxon>
        <taxon>Pavlovaceae</taxon>
        <taxon>Diacronema</taxon>
    </lineage>
</organism>
<dbReference type="Pfam" id="PF05726">
    <property type="entry name" value="Pirin_C"/>
    <property type="match status" value="1"/>
</dbReference>
<accession>A0A8J5XK44</accession>
<dbReference type="CDD" id="cd02247">
    <property type="entry name" value="cupin_pirin_C"/>
    <property type="match status" value="1"/>
</dbReference>
<comment type="caution">
    <text evidence="6">The sequence shown here is derived from an EMBL/GenBank/DDBJ whole genome shotgun (WGS) entry which is preliminary data.</text>
</comment>
<evidence type="ECO:0000313" key="7">
    <source>
        <dbReference type="Proteomes" id="UP000751190"/>
    </source>
</evidence>
<feature type="domain" description="Pirin C-terminal" evidence="5">
    <location>
        <begin position="179"/>
        <end position="283"/>
    </location>
</feature>
<dbReference type="AlphaFoldDB" id="A0A8J5XK44"/>
<evidence type="ECO:0000259" key="4">
    <source>
        <dbReference type="Pfam" id="PF02678"/>
    </source>
</evidence>
<keyword evidence="2" id="KW-0408">Iron</keyword>
<dbReference type="CDD" id="cd02909">
    <property type="entry name" value="cupin_pirin_N"/>
    <property type="match status" value="1"/>
</dbReference>